<organism evidence="2 3">
    <name type="scientific">Pyrobaculum arsenaticum</name>
    <dbReference type="NCBI Taxonomy" id="121277"/>
    <lineage>
        <taxon>Archaea</taxon>
        <taxon>Thermoproteota</taxon>
        <taxon>Thermoprotei</taxon>
        <taxon>Thermoproteales</taxon>
        <taxon>Thermoproteaceae</taxon>
        <taxon>Pyrobaculum</taxon>
    </lineage>
</organism>
<proteinExistence type="predicted"/>
<protein>
    <submittedName>
        <fullName evidence="2">Uncharacterized protein</fullName>
    </submittedName>
</protein>
<keyword evidence="3" id="KW-1185">Reference proteome</keyword>
<evidence type="ECO:0000313" key="3">
    <source>
        <dbReference type="Proteomes" id="UP000554766"/>
    </source>
</evidence>
<evidence type="ECO:0000256" key="1">
    <source>
        <dbReference type="SAM" id="Phobius"/>
    </source>
</evidence>
<keyword evidence="1" id="KW-0472">Membrane</keyword>
<dbReference type="Proteomes" id="UP000554766">
    <property type="component" value="Unassembled WGS sequence"/>
</dbReference>
<evidence type="ECO:0000313" key="2">
    <source>
        <dbReference type="EMBL" id="NYR15444.1"/>
    </source>
</evidence>
<sequence length="1151" mass="121858">MKTKGMNPVSYATMIGLIAVIIAGAVMVAVIGLPSNTVTITKTEVSTSTVAQPTTITTTETKTTTTTVTVTTTAIRPSPINQTDGRRCFVFVNLVGTNATISGSTVYASGPFYIEVEVVRTANGCDLALDAITAGAVVKTSPTAPYTVPGTAGSHGPYRFEFTASGPGGIAFELRTIAYPGGVCSEQCVLVGKNLTVSQQQKRCEPNLRLVGTNATAIGPGIYQVFPGRAYYIEVQVGGYVPNPPYASYFVQLTPVPGTYVTVVPPNPRSLSTPIPPPQNTRFEFVVSPSAPPGHQFATLQEGWAATASGIRECVAKIEGPIFRVANKTCELVIKLVETNATQSGGQYVMEEGRSYYFKYLVYTPTAYGTLEVKGERAVIYEVKAFEYRLITPPSGVSVVVGNDTFVFGPLPPGPFQAEISFLVTARTSGSGNFAVSASMHDGSGTSCNKSTDLPIVVKPRPPGVCQVRINAPSIIQVWTNGGPGSRSLTYDVGIDTTPDGLNTLLSISPQSPINLVSPSSPYSDVSDFSVTVALQIPQSIAPGVYNVVYGATASGQGAQCADRALTLINVTRCYWKIAVFNQTPLVLEAGRTYRVAVEISGAPYPARLTASSSNPSVAQITPDWPGAPTVTGDGIYYFNVSALSSGSVTLMFTVFSVEPFEYCNARIAADATVKPREEAVCRPELSIRTNMTNLSGERYQVLPGGRYGVLVRVGGSLPSGVYRLFLVFGSPLNSYISWIDPATGYRDFSVPTLPVDLRYVFEVSPSAPQGSSSQLRLSLLQLRGGNCGLNQSLVVDVGMPPCQPRISIRTNTTDVGGRYYMEPGKVYEFTVSLAVPWAYTNMRLSLSVDSGTVTAGTYSTSPPVSVTPTSGGSTARFYISPPSPAQPLGGTFVFYVTPTSSTSSVEVRYESDFTPNGPRCVSTIRRNATALICKPEIKLDTNATVVGASGNTYSIVIDPGAPYGLTLYIGGVLTYPAALWRWYPPPGVSVTPISSPVLNPVPPMRTLNYLLTATGPGTYLLPGRLLVGDVPGVVPEKICAELSIKLEASQWDFVIKREPNGNLTTKPGGSVNARLYIATVSGTPRRVYLSVNSAPTGWAVGITPTSGIPDFSAAVAITVPSTATPGVYSVIIKATSGSVTRYHTINIIVS</sequence>
<dbReference type="RefSeq" id="WP_179790478.1">
    <property type="nucleotide sequence ID" value="NZ_JAAVJF010000002.1"/>
</dbReference>
<dbReference type="AlphaFoldDB" id="A0A7L4PA02"/>
<keyword evidence="1" id="KW-0812">Transmembrane</keyword>
<name>A0A7L4PA02_9CREN</name>
<keyword evidence="1" id="KW-1133">Transmembrane helix</keyword>
<accession>A0A7L4PA02</accession>
<feature type="transmembrane region" description="Helical" evidence="1">
    <location>
        <begin position="12"/>
        <end position="33"/>
    </location>
</feature>
<reference evidence="2 3" key="1">
    <citation type="journal article" date="2020" name="Nat. Commun.">
        <title>The structures of two archaeal type IV pili illuminate evolutionary relationships.</title>
        <authorList>
            <person name="Wang F."/>
            <person name="Baquero D.P."/>
            <person name="Su Z."/>
            <person name="Beltran L.C."/>
            <person name="Prangishvili D."/>
            <person name="Krupovic M."/>
            <person name="Egelman E.H."/>
        </authorList>
    </citation>
    <scope>NUCLEOTIDE SEQUENCE [LARGE SCALE GENOMIC DNA]</scope>
    <source>
        <strain evidence="2 3">2GA</strain>
    </source>
</reference>
<dbReference type="EMBL" id="JAAVJF010000002">
    <property type="protein sequence ID" value="NYR15444.1"/>
    <property type="molecule type" value="Genomic_DNA"/>
</dbReference>
<gene>
    <name evidence="2" type="ORF">HC235_05685</name>
</gene>
<comment type="caution">
    <text evidence="2">The sequence shown here is derived from an EMBL/GenBank/DDBJ whole genome shotgun (WGS) entry which is preliminary data.</text>
</comment>